<evidence type="ECO:0000256" key="4">
    <source>
        <dbReference type="ARBA" id="ARBA00022989"/>
    </source>
</evidence>
<keyword evidence="5 6" id="KW-0472">Membrane</keyword>
<dbReference type="InterPro" id="IPR001046">
    <property type="entry name" value="NRAMP_fam"/>
</dbReference>
<accession>A0A0D6JPD0</accession>
<sequence length="452" mass="45625">MNEPRLDVSAVMSGDWRGYLSEMGPSWVAGAVAAGPATMATVLTAGATFGYAMLWVVLLSAVLGASAQYLSMRLGLLTEDGIVSVVERELGDGWAWVLVADGVLAAGLAQLVIMQGLANVSATITGVDARVWGVVWAVVLAAGLAGRGYRFVELLAKGLVAAVVAAFLASLVLVPIDPAAAAGGLVPRIPAGVDGALVAAGILGGAVHITLITMHSYTMRARGWTTRDYGLATFDVGASMLVAFGVYSLAIFLVAASVLHSPEVAASDLSAVAAAQALGPIAGANAKWLFLLGLLGAAVSTLGGNTVVPPFLVADKLGWGTDLSDGRYRALLAGVALFSGVGAFLGGAFFPLLVLVLAFGLVGTPFAIAVVLVLLNGDAVAEPNSTPANLGGVVLFAVTTVLAANFVRSRALSDLGDPLSVFVVVFAAAMAAATLGLLGKFVRETVARPTAA</sequence>
<dbReference type="Proteomes" id="UP000198902">
    <property type="component" value="Unassembled WGS sequence"/>
</dbReference>
<evidence type="ECO:0000256" key="1">
    <source>
        <dbReference type="ARBA" id="ARBA00004141"/>
    </source>
</evidence>
<evidence type="ECO:0000313" key="7">
    <source>
        <dbReference type="EMBL" id="CQR49458.1"/>
    </source>
</evidence>
<gene>
    <name evidence="7" type="primary">mntH_1</name>
    <name evidence="7" type="ORF">BN996_00919</name>
</gene>
<dbReference type="GO" id="GO:0034755">
    <property type="term" value="P:iron ion transmembrane transport"/>
    <property type="evidence" value="ECO:0007669"/>
    <property type="project" value="TreeGrafter"/>
</dbReference>
<feature type="transmembrane region" description="Helical" evidence="6">
    <location>
        <begin position="158"/>
        <end position="176"/>
    </location>
</feature>
<feature type="transmembrane region" description="Helical" evidence="6">
    <location>
        <begin position="352"/>
        <end position="375"/>
    </location>
</feature>
<feature type="transmembrane region" description="Helical" evidence="6">
    <location>
        <begin position="419"/>
        <end position="438"/>
    </location>
</feature>
<feature type="transmembrane region" description="Helical" evidence="6">
    <location>
        <begin position="129"/>
        <end position="146"/>
    </location>
</feature>
<feature type="transmembrane region" description="Helical" evidence="6">
    <location>
        <begin position="328"/>
        <end position="346"/>
    </location>
</feature>
<dbReference type="GO" id="GO:0005886">
    <property type="term" value="C:plasma membrane"/>
    <property type="evidence" value="ECO:0007669"/>
    <property type="project" value="TreeGrafter"/>
</dbReference>
<keyword evidence="8" id="KW-1185">Reference proteome</keyword>
<dbReference type="PANTHER" id="PTHR11706:SF33">
    <property type="entry name" value="NATURAL RESISTANCE-ASSOCIATED MACROPHAGE PROTEIN 2"/>
    <property type="match status" value="1"/>
</dbReference>
<feature type="transmembrane region" description="Helical" evidence="6">
    <location>
        <begin position="229"/>
        <end position="259"/>
    </location>
</feature>
<reference evidence="8" key="1">
    <citation type="submission" date="2015-03" db="EMBL/GenBank/DDBJ databases">
        <authorList>
            <person name="Urmite Genomes"/>
        </authorList>
    </citation>
    <scope>NUCLEOTIDE SEQUENCE [LARGE SCALE GENOMIC DNA]</scope>
    <source>
        <strain evidence="8">Arc-Hr</strain>
    </source>
</reference>
<name>A0A0D6JPD0_9EURY</name>
<feature type="transmembrane region" description="Helical" evidence="6">
    <location>
        <begin position="196"/>
        <end position="217"/>
    </location>
</feature>
<keyword evidence="3 6" id="KW-0812">Transmembrane</keyword>
<comment type="subcellular location">
    <subcellularLocation>
        <location evidence="1">Membrane</location>
        <topology evidence="1">Multi-pass membrane protein</topology>
    </subcellularLocation>
</comment>
<evidence type="ECO:0000256" key="2">
    <source>
        <dbReference type="ARBA" id="ARBA00022448"/>
    </source>
</evidence>
<protein>
    <submittedName>
        <fullName evidence="7">Divalent metal cation transporter MntH</fullName>
    </submittedName>
</protein>
<dbReference type="Pfam" id="PF01566">
    <property type="entry name" value="Nramp"/>
    <property type="match status" value="1"/>
</dbReference>
<evidence type="ECO:0000256" key="3">
    <source>
        <dbReference type="ARBA" id="ARBA00022692"/>
    </source>
</evidence>
<proteinExistence type="predicted"/>
<keyword evidence="4 6" id="KW-1133">Transmembrane helix</keyword>
<evidence type="ECO:0000313" key="8">
    <source>
        <dbReference type="Proteomes" id="UP000198902"/>
    </source>
</evidence>
<keyword evidence="2" id="KW-0813">Transport</keyword>
<feature type="transmembrane region" description="Helical" evidence="6">
    <location>
        <begin position="387"/>
        <end position="407"/>
    </location>
</feature>
<feature type="transmembrane region" description="Helical" evidence="6">
    <location>
        <begin position="52"/>
        <end position="72"/>
    </location>
</feature>
<feature type="transmembrane region" description="Helical" evidence="6">
    <location>
        <begin position="288"/>
        <end position="308"/>
    </location>
</feature>
<dbReference type="RefSeq" id="WP_089777380.1">
    <property type="nucleotide sequence ID" value="NZ_CABLRR010000002.1"/>
</dbReference>
<dbReference type="EMBL" id="CSTE01000002">
    <property type="protein sequence ID" value="CQR49458.1"/>
    <property type="molecule type" value="Genomic_DNA"/>
</dbReference>
<dbReference type="PANTHER" id="PTHR11706">
    <property type="entry name" value="SOLUTE CARRIER PROTEIN FAMILY 11 MEMBER"/>
    <property type="match status" value="1"/>
</dbReference>
<evidence type="ECO:0000256" key="5">
    <source>
        <dbReference type="ARBA" id="ARBA00023136"/>
    </source>
</evidence>
<dbReference type="GO" id="GO:0005384">
    <property type="term" value="F:manganese ion transmembrane transporter activity"/>
    <property type="evidence" value="ECO:0007669"/>
    <property type="project" value="TreeGrafter"/>
</dbReference>
<feature type="transmembrane region" description="Helical" evidence="6">
    <location>
        <begin position="93"/>
        <end position="117"/>
    </location>
</feature>
<organism evidence="7 8">
    <name type="scientific">Haloferax massiliensis</name>
    <dbReference type="NCBI Taxonomy" id="1476858"/>
    <lineage>
        <taxon>Archaea</taxon>
        <taxon>Methanobacteriati</taxon>
        <taxon>Methanobacteriota</taxon>
        <taxon>Stenosarchaea group</taxon>
        <taxon>Halobacteria</taxon>
        <taxon>Halobacteriales</taxon>
        <taxon>Haloferacaceae</taxon>
        <taxon>Haloferax</taxon>
    </lineage>
</organism>
<dbReference type="AlphaFoldDB" id="A0A0D6JPD0"/>
<dbReference type="GO" id="GO:0015086">
    <property type="term" value="F:cadmium ion transmembrane transporter activity"/>
    <property type="evidence" value="ECO:0007669"/>
    <property type="project" value="TreeGrafter"/>
</dbReference>
<dbReference type="OrthoDB" id="327373at2157"/>
<evidence type="ECO:0000256" key="6">
    <source>
        <dbReference type="SAM" id="Phobius"/>
    </source>
</evidence>